<dbReference type="Pfam" id="PF15084">
    <property type="entry name" value="DUF4550"/>
    <property type="match status" value="2"/>
</dbReference>
<feature type="region of interest" description="Disordered" evidence="1">
    <location>
        <begin position="1"/>
        <end position="61"/>
    </location>
</feature>
<evidence type="ECO:0000259" key="2">
    <source>
        <dbReference type="Pfam" id="PF15084"/>
    </source>
</evidence>
<feature type="region of interest" description="Disordered" evidence="1">
    <location>
        <begin position="251"/>
        <end position="289"/>
    </location>
</feature>
<evidence type="ECO:0000313" key="3">
    <source>
        <dbReference type="Ensembl" id="ENSAPLP00000018160.1"/>
    </source>
</evidence>
<feature type="region of interest" description="Disordered" evidence="1">
    <location>
        <begin position="1236"/>
        <end position="1268"/>
    </location>
</feature>
<evidence type="ECO:0000313" key="4">
    <source>
        <dbReference type="Proteomes" id="UP000016666"/>
    </source>
</evidence>
<dbReference type="Ensembl" id="ENSAPLT00000036794.1">
    <property type="protein sequence ID" value="ENSAPLP00000018160.1"/>
    <property type="gene ID" value="ENSAPLG00000013916.2"/>
</dbReference>
<dbReference type="Proteomes" id="UP000016666">
    <property type="component" value="Chromosome 13"/>
</dbReference>
<dbReference type="PANTHER" id="PTHR33667">
    <property type="entry name" value="SI:DKEY-57N24.6"/>
    <property type="match status" value="1"/>
</dbReference>
<sequence length="1268" mass="142627">MEEENKEEMADPNTAHCKSTSEQLEPESPGVPGAGGALATEGESGRRVPSEESSLEPDGSHTVTCTFTVSLAVPVLATKQNQKIPNPRDRQGKRIPAEESGALLRTQRCYHMEYFLLPDDLVPRKLDLVVFGTVAKLFAERDSKTAPGAQSKRHEKKLTAGLTSSTIMPWFENDQMWISWNHSTDINVTNEYLIKLRDHKITLKLWDAKDKVSSKARLSKPSIVSSLERDAEAVGGVKHTVLLQRKLFEESQPPPSCTKIKEAKKSKAQKESSALPVKEETDWDEAGTSSYGLPHPAKIDDVLTVRGVIFAKDRSVDEAQLLTQKAVAGPPGNIISEEAEKTTNNVGSLMYQADKIAVVNGRKGSAAKEDIDATTAKKYDVASLQLDLMPLLSGEKSVISRLEENNPIVLDAYVTFTVETPLLSERQRHELNPLVIKIYSATCLPNTPVPIEVLQRLCVPTYCKYRFHNFPPHQTHGQIHGTHVYFKDVNVLLTGTMKPGELQRYLRGPPLEIEVHDRDRIMEDNTKMPCLFGEDQADKKVGEVSLPAFKSTIYNSFTESKVWHPHGVAKVSLTDLLLGKKFLAISAPIHSCSVPNTGAFNKEDKNEKITESVDTSLLPMGHYLQSDSLLKVRVEIAVPLGMHAEIADVQVTNCPYGYIIYIFGYSNSSLLHDLVEEITEINANALQLHSYPVHMIGMALAALILKTTLEKVSELDVLTGFHLLDGSTHLFVLEGLKDKAIKRLWDRHFERTYRHEDGQLEILYNSQLSFSQRLYTDLEAIFYHFCLCMPLFAIVKQPLLYVRGMISWACFQALSRLSYLCQCKRLRDVIHGDLLPSAEMITVLSQEYGVPLPDEDLFTQKPPVPLFSSDACILLGKLSREKKTVCSSLDNYNEKYVQWKKEMAEKMSSERNHIRANIDAICQLKGKMKKAKFEAFRIYPVDGKSVHNYSSQSLNSAELAKKHLRQEMAKEPKNRFTYCPEYLSATFDPVDVVAACKESFAKSKSMWLSPHGFVFPGFKSSIESNLHPRMPDEARLEELSQKWQANVLYANKEPVLSRDRWSWDKRHIDFDLYTKPPVTTAPLTDATQVVQTAFDDTKLKVHRCSAAAELSTRGPRASCQLQKLQGLLKDEPRKFSLRKPGLILKPIPALSVLDNQPSQNIVAVLPGKRKSICYGFVPGPEGQHSLKWSKNIIPCHNRERKVFEKLKGADFNLFCYKHSLIYKRDQSARGRFANRAEQEDPLQNEMPEPAVTLDTATESQSWDDLTQN</sequence>
<feature type="domain" description="DUF4550" evidence="2">
    <location>
        <begin position="165"/>
        <end position="221"/>
    </location>
</feature>
<name>A0A493SXG9_ANAPP</name>
<protein>
    <recommendedName>
        <fullName evidence="2">DUF4550 domain-containing protein</fullName>
    </recommendedName>
</protein>
<dbReference type="Ensembl" id="ENSAPLT00000018255.1">
    <property type="protein sequence ID" value="ENSAPLP00000028741.1"/>
    <property type="gene ID" value="ENSAPLG00000013916.2"/>
</dbReference>
<dbReference type="SUPFAM" id="SSF49562">
    <property type="entry name" value="C2 domain (Calcium/lipid-binding domain, CaLB)"/>
    <property type="match status" value="1"/>
</dbReference>
<feature type="compositionally biased region" description="Basic and acidic residues" evidence="1">
    <location>
        <begin position="86"/>
        <end position="97"/>
    </location>
</feature>
<feature type="region of interest" description="Disordered" evidence="1">
    <location>
        <begin position="79"/>
        <end position="99"/>
    </location>
</feature>
<accession>A0A493SXG9</accession>
<dbReference type="PANTHER" id="PTHR33667:SF7">
    <property type="entry name" value="RIKEN CDNA 1810020O05 GENE"/>
    <property type="match status" value="1"/>
</dbReference>
<feature type="compositionally biased region" description="Basic and acidic residues" evidence="1">
    <location>
        <begin position="259"/>
        <end position="270"/>
    </location>
</feature>
<dbReference type="GeneTree" id="ENSGT00390000008330"/>
<dbReference type="AlphaFoldDB" id="A0A493SXG9"/>
<dbReference type="InterPro" id="IPR035892">
    <property type="entry name" value="C2_domain_sf"/>
</dbReference>
<reference evidence="3" key="2">
    <citation type="submission" date="2025-05" db="UniProtKB">
        <authorList>
            <consortium name="Ensembl"/>
        </authorList>
    </citation>
    <scope>IDENTIFICATION</scope>
</reference>
<evidence type="ECO:0000256" key="1">
    <source>
        <dbReference type="SAM" id="MobiDB-lite"/>
    </source>
</evidence>
<feature type="compositionally biased region" description="Polar residues" evidence="1">
    <location>
        <begin position="1254"/>
        <end position="1268"/>
    </location>
</feature>
<reference evidence="3 4" key="1">
    <citation type="submission" date="2017-10" db="EMBL/GenBank/DDBJ databases">
        <title>A new Pekin duck reference genome.</title>
        <authorList>
            <person name="Hou Z.-C."/>
            <person name="Zhou Z.-K."/>
            <person name="Zhu F."/>
            <person name="Hou S.-S."/>
        </authorList>
    </citation>
    <scope>NUCLEOTIDE SEQUENCE [LARGE SCALE GENOMIC DNA]</scope>
</reference>
<dbReference type="InterPro" id="IPR027876">
    <property type="entry name" value="DUF4550"/>
</dbReference>
<dbReference type="STRING" id="8840.ENSAPLP00000028741"/>
<feature type="domain" description="DUF4550" evidence="2">
    <location>
        <begin position="110"/>
        <end position="147"/>
    </location>
</feature>
<organism evidence="3 4">
    <name type="scientific">Anas platyrhynchos platyrhynchos</name>
    <name type="common">Northern mallard</name>
    <dbReference type="NCBI Taxonomy" id="8840"/>
    <lineage>
        <taxon>Eukaryota</taxon>
        <taxon>Metazoa</taxon>
        <taxon>Chordata</taxon>
        <taxon>Craniata</taxon>
        <taxon>Vertebrata</taxon>
        <taxon>Euteleostomi</taxon>
        <taxon>Archelosauria</taxon>
        <taxon>Archosauria</taxon>
        <taxon>Dinosauria</taxon>
        <taxon>Saurischia</taxon>
        <taxon>Theropoda</taxon>
        <taxon>Coelurosauria</taxon>
        <taxon>Aves</taxon>
        <taxon>Neognathae</taxon>
        <taxon>Galloanserae</taxon>
        <taxon>Anseriformes</taxon>
        <taxon>Anatidae</taxon>
        <taxon>Anatinae</taxon>
        <taxon>Anas</taxon>
    </lineage>
</organism>
<proteinExistence type="predicted"/>
<keyword evidence="4" id="KW-1185">Reference proteome</keyword>